<dbReference type="SUPFAM" id="SSF53187">
    <property type="entry name" value="Zn-dependent exopeptidases"/>
    <property type="match status" value="1"/>
</dbReference>
<sequence>MKLNSSQQKEVLAFARQLVCEPGNSGDEEKSALLIEKKMNELGYNQVRVDPYGSVIGIINGSKPGPTILFDGHVDVVPIHEPDEWHHDPYGGEVVGDKLISRGSADMKGSVTAMIFAASYLDKEKLLGTIIVSASVAEELIPGRALEKILDEYKVDAVVVGEPTKLRLGFTEKGRCSISMTVTGEVAHSSSPELGKNAIYIANDAIRRIREIPVNSDPFLGDEVRELVELRSEPTPGYGSVPYYCWGLWECRILPGESEQALLNKFVSSQKGSEWEERIHFQFETIDIPNFTGTHLIGKDFLPAWREDKNSGLYKQMEAAVEKSGIPVEYEPIYYGSNALMSCGVKKLPTVIFGPGDVALAHKPDEYLRIQDLWKATKIFNHIMELNGKYTY</sequence>
<dbReference type="Gene3D" id="3.40.630.10">
    <property type="entry name" value="Zn peptidases"/>
    <property type="match status" value="2"/>
</dbReference>
<gene>
    <name evidence="6" type="ordered locus">Spirs_0116</name>
</gene>
<organism evidence="6 7">
    <name type="scientific">Sediminispirochaeta smaragdinae (strain DSM 11293 / JCM 15392 / SEBR 4228)</name>
    <name type="common">Spirochaeta smaragdinae</name>
    <dbReference type="NCBI Taxonomy" id="573413"/>
    <lineage>
        <taxon>Bacteria</taxon>
        <taxon>Pseudomonadati</taxon>
        <taxon>Spirochaetota</taxon>
        <taxon>Spirochaetia</taxon>
        <taxon>Spirochaetales</taxon>
        <taxon>Spirochaetaceae</taxon>
        <taxon>Sediminispirochaeta</taxon>
    </lineage>
</organism>
<dbReference type="SUPFAM" id="SSF55031">
    <property type="entry name" value="Bacterial exopeptidase dimerisation domain"/>
    <property type="match status" value="1"/>
</dbReference>
<dbReference type="AlphaFoldDB" id="E1R8D0"/>
<keyword evidence="3" id="KW-0378">Hydrolase</keyword>
<dbReference type="KEGG" id="ssm:Spirs_0116"/>
<reference evidence="6 7" key="1">
    <citation type="journal article" date="2010" name="Stand. Genomic Sci.">
        <title>Complete genome sequence of Spirochaeta smaragdinae type strain (SEBR 4228).</title>
        <authorList>
            <person name="Mavromatis K."/>
            <person name="Yasawong M."/>
            <person name="Chertkov O."/>
            <person name="Lapidus A."/>
            <person name="Lucas S."/>
            <person name="Nolan M."/>
            <person name="Del Rio T.G."/>
            <person name="Tice H."/>
            <person name="Cheng J.F."/>
            <person name="Pitluck S."/>
            <person name="Liolios K."/>
            <person name="Ivanova N."/>
            <person name="Tapia R."/>
            <person name="Han C."/>
            <person name="Bruce D."/>
            <person name="Goodwin L."/>
            <person name="Pati A."/>
            <person name="Chen A."/>
            <person name="Palaniappan K."/>
            <person name="Land M."/>
            <person name="Hauser L."/>
            <person name="Chang Y.J."/>
            <person name="Jeffries C.D."/>
            <person name="Detter J.C."/>
            <person name="Rohde M."/>
            <person name="Brambilla E."/>
            <person name="Spring S."/>
            <person name="Goker M."/>
            <person name="Sikorski J."/>
            <person name="Woyke T."/>
            <person name="Bristow J."/>
            <person name="Eisen J.A."/>
            <person name="Markowitz V."/>
            <person name="Hugenholtz P."/>
            <person name="Klenk H.P."/>
            <person name="Kyrpides N.C."/>
        </authorList>
    </citation>
    <scope>NUCLEOTIDE SEQUENCE [LARGE SCALE GENOMIC DNA]</scope>
    <source>
        <strain evidence="7">DSM 11293 / JCM 15392 / SEBR 4228</strain>
    </source>
</reference>
<dbReference type="InterPro" id="IPR036264">
    <property type="entry name" value="Bact_exopeptidase_dim_dom"/>
</dbReference>
<comment type="cofactor">
    <cofactor evidence="1">
        <name>Zn(2+)</name>
        <dbReference type="ChEBI" id="CHEBI:29105"/>
    </cofactor>
</comment>
<evidence type="ECO:0000256" key="3">
    <source>
        <dbReference type="ARBA" id="ARBA00022801"/>
    </source>
</evidence>
<dbReference type="Pfam" id="PF01546">
    <property type="entry name" value="Peptidase_M20"/>
    <property type="match status" value="1"/>
</dbReference>
<dbReference type="STRING" id="573413.Spirs_0116"/>
<evidence type="ECO:0000256" key="2">
    <source>
        <dbReference type="ARBA" id="ARBA00022723"/>
    </source>
</evidence>
<dbReference type="Proteomes" id="UP000002318">
    <property type="component" value="Chromosome"/>
</dbReference>
<dbReference type="InterPro" id="IPR050072">
    <property type="entry name" value="Peptidase_M20A"/>
</dbReference>
<proteinExistence type="predicted"/>
<dbReference type="InterPro" id="IPR002933">
    <property type="entry name" value="Peptidase_M20"/>
</dbReference>
<evidence type="ECO:0000313" key="7">
    <source>
        <dbReference type="Proteomes" id="UP000002318"/>
    </source>
</evidence>
<dbReference type="eggNOG" id="COG0624">
    <property type="taxonomic scope" value="Bacteria"/>
</dbReference>
<dbReference type="Gene3D" id="3.30.70.360">
    <property type="match status" value="1"/>
</dbReference>
<feature type="domain" description="Peptidase M20 dimerisation" evidence="5">
    <location>
        <begin position="171"/>
        <end position="267"/>
    </location>
</feature>
<dbReference type="PANTHER" id="PTHR43808">
    <property type="entry name" value="ACETYLORNITHINE DEACETYLASE"/>
    <property type="match status" value="1"/>
</dbReference>
<evidence type="ECO:0000259" key="5">
    <source>
        <dbReference type="Pfam" id="PF07687"/>
    </source>
</evidence>
<keyword evidence="7" id="KW-1185">Reference proteome</keyword>
<accession>E1R8D0</accession>
<dbReference type="EMBL" id="CP002116">
    <property type="protein sequence ID" value="ADK79274.1"/>
    <property type="molecule type" value="Genomic_DNA"/>
</dbReference>
<dbReference type="PROSITE" id="PS00758">
    <property type="entry name" value="ARGE_DAPE_CPG2_1"/>
    <property type="match status" value="1"/>
</dbReference>
<dbReference type="GO" id="GO:0016787">
    <property type="term" value="F:hydrolase activity"/>
    <property type="evidence" value="ECO:0007669"/>
    <property type="project" value="UniProtKB-KW"/>
</dbReference>
<keyword evidence="2" id="KW-0479">Metal-binding</keyword>
<name>E1R8D0_SEDSS</name>
<evidence type="ECO:0000256" key="1">
    <source>
        <dbReference type="ARBA" id="ARBA00001947"/>
    </source>
</evidence>
<evidence type="ECO:0000313" key="6">
    <source>
        <dbReference type="EMBL" id="ADK79274.1"/>
    </source>
</evidence>
<dbReference type="HOGENOM" id="CLU_021802_2_1_12"/>
<dbReference type="RefSeq" id="WP_013252738.1">
    <property type="nucleotide sequence ID" value="NC_014364.1"/>
</dbReference>
<dbReference type="OrthoDB" id="9792335at2"/>
<evidence type="ECO:0000256" key="4">
    <source>
        <dbReference type="ARBA" id="ARBA00022833"/>
    </source>
</evidence>
<dbReference type="InterPro" id="IPR011650">
    <property type="entry name" value="Peptidase_M20_dimer"/>
</dbReference>
<protein>
    <submittedName>
        <fullName evidence="6">Peptidase M20</fullName>
    </submittedName>
</protein>
<dbReference type="GO" id="GO:0046872">
    <property type="term" value="F:metal ion binding"/>
    <property type="evidence" value="ECO:0007669"/>
    <property type="project" value="UniProtKB-KW"/>
</dbReference>
<dbReference type="Pfam" id="PF07687">
    <property type="entry name" value="M20_dimer"/>
    <property type="match status" value="1"/>
</dbReference>
<keyword evidence="4" id="KW-0862">Zinc</keyword>
<dbReference type="InterPro" id="IPR001261">
    <property type="entry name" value="ArgE/DapE_CS"/>
</dbReference>